<dbReference type="NCBIfam" id="NF002270">
    <property type="entry name" value="PRK01202.1"/>
    <property type="match status" value="1"/>
</dbReference>
<dbReference type="RefSeq" id="WP_012545115.1">
    <property type="nucleotide sequence ID" value="NC_011296.1"/>
</dbReference>
<dbReference type="InterPro" id="IPR033753">
    <property type="entry name" value="GCV_H/Fam206"/>
</dbReference>
<dbReference type="OrthoDB" id="9796712at2"/>
<dbReference type="FunCoup" id="B5YKS1">
    <property type="interactions" value="421"/>
</dbReference>
<dbReference type="InParanoid" id="B5YKS1"/>
<dbReference type="PANTHER" id="PTHR11715">
    <property type="entry name" value="GLYCINE CLEAVAGE SYSTEM H PROTEIN"/>
    <property type="match status" value="1"/>
</dbReference>
<proteinExistence type="inferred from homology"/>
<evidence type="ECO:0000256" key="4">
    <source>
        <dbReference type="PIRSR" id="PIRSR617453-50"/>
    </source>
</evidence>
<evidence type="ECO:0000313" key="7">
    <source>
        <dbReference type="Proteomes" id="UP000000718"/>
    </source>
</evidence>
<dbReference type="Pfam" id="PF01597">
    <property type="entry name" value="GCV_H"/>
    <property type="match status" value="1"/>
</dbReference>
<comment type="subunit">
    <text evidence="3">The glycine cleavage system is composed of four proteins: P, T, L and H.</text>
</comment>
<dbReference type="EMBL" id="CP001147">
    <property type="protein sequence ID" value="ACI20378.1"/>
    <property type="molecule type" value="Genomic_DNA"/>
</dbReference>
<dbReference type="PATRIC" id="fig|289376.4.peg.988"/>
<dbReference type="HAMAP" id="MF_00272">
    <property type="entry name" value="GcvH"/>
    <property type="match status" value="1"/>
</dbReference>
<comment type="cofactor">
    <cofactor evidence="3">
        <name>(R)-lipoate</name>
        <dbReference type="ChEBI" id="CHEBI:83088"/>
    </cofactor>
    <text evidence="3">Binds 1 lipoyl cofactor covalently.</text>
</comment>
<dbReference type="InterPro" id="IPR011053">
    <property type="entry name" value="Single_hybrid_motif"/>
</dbReference>
<evidence type="ECO:0000259" key="5">
    <source>
        <dbReference type="PROSITE" id="PS50968"/>
    </source>
</evidence>
<evidence type="ECO:0000256" key="3">
    <source>
        <dbReference type="HAMAP-Rule" id="MF_00272"/>
    </source>
</evidence>
<sequence>MSLENYKFHKEHTWVKISGKTKKVKVGISDYAQESLGDIIYIELPEIDNHVEADTEMAEIESTKTSSPVIAPVSGTIVEINEELIDHPEIINEDPYGKGWIAVIEMDNPRELEDLMDYEDYESYLEEERE</sequence>
<dbReference type="STRING" id="289376.THEYE_A1007"/>
<reference evidence="6 7" key="2">
    <citation type="journal article" date="2015" name="Genome Announc.">
        <title>Genome Sequence of the Sulfate-Reducing Thermophilic Bacterium Thermodesulfovibrio yellowstonii Strain DSM 11347T (Phylum Nitrospirae).</title>
        <authorList>
            <person name="Bhatnagar S."/>
            <person name="Badger J.H."/>
            <person name="Madupu R."/>
            <person name="Khouri H.M."/>
            <person name="O'Connor E.M."/>
            <person name="Robb F.T."/>
            <person name="Ward N.L."/>
            <person name="Eisen J.A."/>
        </authorList>
    </citation>
    <scope>NUCLEOTIDE SEQUENCE [LARGE SCALE GENOMIC DNA]</scope>
    <source>
        <strain evidence="7">ATCC 51303 / DSM 11347 / YP87</strain>
    </source>
</reference>
<dbReference type="KEGG" id="tye:THEYE_A1007"/>
<protein>
    <recommendedName>
        <fullName evidence="3">Glycine cleavage system H protein</fullName>
    </recommendedName>
</protein>
<dbReference type="Proteomes" id="UP000000718">
    <property type="component" value="Chromosome"/>
</dbReference>
<dbReference type="GO" id="GO:0005960">
    <property type="term" value="C:glycine cleavage complex"/>
    <property type="evidence" value="ECO:0007669"/>
    <property type="project" value="InterPro"/>
</dbReference>
<dbReference type="eggNOG" id="COG0509">
    <property type="taxonomic scope" value="Bacteria"/>
</dbReference>
<organism evidence="6 7">
    <name type="scientific">Thermodesulfovibrio yellowstonii (strain ATCC 51303 / DSM 11347 / YP87)</name>
    <dbReference type="NCBI Taxonomy" id="289376"/>
    <lineage>
        <taxon>Bacteria</taxon>
        <taxon>Pseudomonadati</taxon>
        <taxon>Nitrospirota</taxon>
        <taxon>Thermodesulfovibrionia</taxon>
        <taxon>Thermodesulfovibrionales</taxon>
        <taxon>Thermodesulfovibrionaceae</taxon>
        <taxon>Thermodesulfovibrio</taxon>
    </lineage>
</organism>
<reference evidence="7" key="1">
    <citation type="submission" date="2008-08" db="EMBL/GenBank/DDBJ databases">
        <title>The complete genome sequence of Thermodesulfovibrio yellowstonii strain ATCC 51303 / DSM 11347 / YP87.</title>
        <authorList>
            <person name="Dodson R.J."/>
            <person name="Durkin A.S."/>
            <person name="Wu M."/>
            <person name="Eisen J."/>
            <person name="Sutton G."/>
        </authorList>
    </citation>
    <scope>NUCLEOTIDE SEQUENCE [LARGE SCALE GENOMIC DNA]</scope>
    <source>
        <strain evidence="7">ATCC 51303 / DSM 11347 / YP87</strain>
    </source>
</reference>
<feature type="modified residue" description="N6-lipoyllysine" evidence="3 4">
    <location>
        <position position="64"/>
    </location>
</feature>
<dbReference type="InterPro" id="IPR000089">
    <property type="entry name" value="Biotin_lipoyl"/>
</dbReference>
<dbReference type="InterPro" id="IPR003016">
    <property type="entry name" value="2-oxoA_DH_lipoyl-BS"/>
</dbReference>
<dbReference type="PROSITE" id="PS00189">
    <property type="entry name" value="LIPOYL"/>
    <property type="match status" value="1"/>
</dbReference>
<accession>B5YKS1</accession>
<dbReference type="Gene3D" id="2.40.50.100">
    <property type="match status" value="1"/>
</dbReference>
<dbReference type="EnsemblBacteria" id="ACI20378">
    <property type="protein sequence ID" value="ACI20378"/>
    <property type="gene ID" value="THEYE_A1007"/>
</dbReference>
<dbReference type="CDD" id="cd06848">
    <property type="entry name" value="GCS_H"/>
    <property type="match status" value="1"/>
</dbReference>
<feature type="domain" description="Lipoyl-binding" evidence="5">
    <location>
        <begin position="23"/>
        <end position="105"/>
    </location>
</feature>
<keyword evidence="7" id="KW-1185">Reference proteome</keyword>
<dbReference type="HOGENOM" id="CLU_097408_2_0_0"/>
<dbReference type="PANTHER" id="PTHR11715:SF3">
    <property type="entry name" value="GLYCINE CLEAVAGE SYSTEM H PROTEIN-RELATED"/>
    <property type="match status" value="1"/>
</dbReference>
<dbReference type="AlphaFoldDB" id="B5YKS1"/>
<evidence type="ECO:0000256" key="2">
    <source>
        <dbReference type="ARBA" id="ARBA00022823"/>
    </source>
</evidence>
<evidence type="ECO:0000313" key="6">
    <source>
        <dbReference type="EMBL" id="ACI20378.1"/>
    </source>
</evidence>
<dbReference type="PROSITE" id="PS50968">
    <property type="entry name" value="BIOTINYL_LIPOYL"/>
    <property type="match status" value="1"/>
</dbReference>
<dbReference type="GO" id="GO:0019464">
    <property type="term" value="P:glycine decarboxylation via glycine cleavage system"/>
    <property type="evidence" value="ECO:0007669"/>
    <property type="project" value="UniProtKB-UniRule"/>
</dbReference>
<dbReference type="SUPFAM" id="SSF51230">
    <property type="entry name" value="Single hybrid motif"/>
    <property type="match status" value="1"/>
</dbReference>
<gene>
    <name evidence="3 6" type="primary">gcvH</name>
    <name evidence="6" type="ordered locus">THEYE_A1007</name>
</gene>
<keyword evidence="2 3" id="KW-0450">Lipoyl</keyword>
<dbReference type="InterPro" id="IPR002930">
    <property type="entry name" value="GCV_H"/>
</dbReference>
<dbReference type="NCBIfam" id="TIGR00527">
    <property type="entry name" value="gcvH"/>
    <property type="match status" value="1"/>
</dbReference>
<dbReference type="GO" id="GO:0005829">
    <property type="term" value="C:cytosol"/>
    <property type="evidence" value="ECO:0000318"/>
    <property type="project" value="GO_Central"/>
</dbReference>
<comment type="similarity">
    <text evidence="1 3">Belongs to the GcvH family.</text>
</comment>
<evidence type="ECO:0000256" key="1">
    <source>
        <dbReference type="ARBA" id="ARBA00009249"/>
    </source>
</evidence>
<comment type="function">
    <text evidence="3">The glycine cleavage system catalyzes the degradation of glycine. The H protein shuttles the methylamine group of glycine from the P protein to the T protein.</text>
</comment>
<dbReference type="InterPro" id="IPR017453">
    <property type="entry name" value="GCV_H_sub"/>
</dbReference>
<name>B5YKS1_THEYD</name>